<name>Q66NY4_9VIRU</name>
<feature type="compositionally biased region" description="Polar residues" evidence="1">
    <location>
        <begin position="219"/>
        <end position="244"/>
    </location>
</feature>
<dbReference type="GeneID" id="3197258"/>
<protein>
    <submittedName>
        <fullName evidence="2">Nonstructural protein 2</fullName>
    </submittedName>
</protein>
<accession>Q66NY4</accession>
<evidence type="ECO:0000313" key="3">
    <source>
        <dbReference type="Proteomes" id="UP000134846"/>
    </source>
</evidence>
<dbReference type="Proteomes" id="UP000134846">
    <property type="component" value="Segment"/>
</dbReference>
<reference evidence="2 3" key="1">
    <citation type="journal article" date="2005" name="J. Gen. Virol.">
        <title>Nucleotide sequence and genomic organization of a newly isolated densovirus infecting Dendrolimus punctatus.</title>
        <authorList>
            <person name="Wang J."/>
            <person name="Zhang J."/>
            <person name="Jiang H."/>
            <person name="Liu C."/>
            <person name="Yi F."/>
            <person name="Hu Y."/>
        </authorList>
    </citation>
    <scope>NUCLEOTIDE SEQUENCE [LARGE SCALE GENOMIC DNA]</scope>
</reference>
<dbReference type="KEGG" id="vg:3197258"/>
<evidence type="ECO:0000256" key="1">
    <source>
        <dbReference type="SAM" id="MobiDB-lite"/>
    </source>
</evidence>
<gene>
    <name evidence="2" type="primary">NS2</name>
</gene>
<proteinExistence type="predicted"/>
<organism evidence="2 3">
    <name type="scientific">Dendrolimus punctatus densovirus</name>
    <dbReference type="NCBI Taxonomy" id="292208"/>
    <lineage>
        <taxon>Viruses</taxon>
        <taxon>Monodnaviria</taxon>
        <taxon>Shotokuvirae</taxon>
        <taxon>Cossaviricota</taxon>
        <taxon>Quintoviricetes</taxon>
        <taxon>Piccovirales</taxon>
        <taxon>Parvoviridae</taxon>
        <taxon>Densovirinae</taxon>
        <taxon>Iteradensovirus</taxon>
        <taxon>Iteradensovirus lepidopteran3</taxon>
    </lineage>
</organism>
<evidence type="ECO:0000313" key="2">
    <source>
        <dbReference type="EMBL" id="AAU12254.1"/>
    </source>
</evidence>
<dbReference type="RefSeq" id="YP_164340.1">
    <property type="nucleotide sequence ID" value="NC_006555.1"/>
</dbReference>
<dbReference type="OrthoDB" id="4228at10239"/>
<keyword evidence="3" id="KW-1185">Reference proteome</keyword>
<sequence length="453" mass="51377">MFQLIANKGLLTGIMKSLVSMKIVPSLQTKSLITTAWTETQEKIQYLEEKIKSVQEDSSPLQNILYEIPQLSELLEEGFSDQIADYHFQLIIVELSKWLITQWSLEPETMETDPQLECLQSLWNSAMEMSMVTPIILKESSANFINVLKEEWNDSELTYMKLLETIAEGPDAYFTIALNTKNQDMDALIQWWKNSSNALTKEMDALFSSMNRLTKKANGHTQKTSQEDTTQISTSVSSKTTKCGTESLPKNPRKRIAVTEESSEDEDGSTSKNTPTFMTPKSKKSTKLEKAGRSKGQTLLPFQYQSKGTSTSYMPVLGTTKNVGASQGILTSIRERTMLCEANALAQNILETSCSITQNGRDGQFTLKCPTKKNSDLFIELNLYEKKNYDPSNKMNWKGALVRLKFDVKETEREAQMVNMIVDAQTTRIQDHPKRETVYKRSSDLYNKNQHGH</sequence>
<dbReference type="EMBL" id="AY665654">
    <property type="protein sequence ID" value="AAU12254.1"/>
    <property type="molecule type" value="Genomic_DNA"/>
</dbReference>
<feature type="region of interest" description="Disordered" evidence="1">
    <location>
        <begin position="216"/>
        <end position="295"/>
    </location>
</feature>